<feature type="transmembrane region" description="Helical" evidence="1">
    <location>
        <begin position="321"/>
        <end position="340"/>
    </location>
</feature>
<dbReference type="Proteomes" id="UP000179807">
    <property type="component" value="Unassembled WGS sequence"/>
</dbReference>
<feature type="transmembrane region" description="Helical" evidence="1">
    <location>
        <begin position="191"/>
        <end position="208"/>
    </location>
</feature>
<feature type="transmembrane region" description="Helical" evidence="1">
    <location>
        <begin position="267"/>
        <end position="291"/>
    </location>
</feature>
<dbReference type="RefSeq" id="XP_068349963.1">
    <property type="nucleotide sequence ID" value="XM_068495015.1"/>
</dbReference>
<feature type="transmembrane region" description="Helical" evidence="1">
    <location>
        <begin position="494"/>
        <end position="515"/>
    </location>
</feature>
<feature type="transmembrane region" description="Helical" evidence="1">
    <location>
        <begin position="360"/>
        <end position="379"/>
    </location>
</feature>
<organism evidence="2 3">
    <name type="scientific">Tritrichomonas foetus</name>
    <dbReference type="NCBI Taxonomy" id="1144522"/>
    <lineage>
        <taxon>Eukaryota</taxon>
        <taxon>Metamonada</taxon>
        <taxon>Parabasalia</taxon>
        <taxon>Tritrichomonadida</taxon>
        <taxon>Tritrichomonadidae</taxon>
        <taxon>Tritrichomonas</taxon>
    </lineage>
</organism>
<dbReference type="AlphaFoldDB" id="A0A1J4JC96"/>
<keyword evidence="1" id="KW-0472">Membrane</keyword>
<accession>A0A1J4JC96</accession>
<evidence type="ECO:0000313" key="2">
    <source>
        <dbReference type="EMBL" id="OHS96826.1"/>
    </source>
</evidence>
<dbReference type="GeneID" id="94829719"/>
<protein>
    <recommendedName>
        <fullName evidence="4">Glycosyltransferase RgtA/B/C/D-like domain-containing protein</fullName>
    </recommendedName>
</protein>
<dbReference type="VEuPathDB" id="TrichDB:TRFO_09712"/>
<feature type="transmembrane region" description="Helical" evidence="1">
    <location>
        <begin position="464"/>
        <end position="482"/>
    </location>
</feature>
<evidence type="ECO:0000256" key="1">
    <source>
        <dbReference type="SAM" id="Phobius"/>
    </source>
</evidence>
<proteinExistence type="predicted"/>
<keyword evidence="1" id="KW-1133">Transmembrane helix</keyword>
<dbReference type="OrthoDB" id="10565835at2759"/>
<keyword evidence="3" id="KW-1185">Reference proteome</keyword>
<feature type="transmembrane region" description="Helical" evidence="1">
    <location>
        <begin position="220"/>
        <end position="240"/>
    </location>
</feature>
<evidence type="ECO:0000313" key="3">
    <source>
        <dbReference type="Proteomes" id="UP000179807"/>
    </source>
</evidence>
<feature type="transmembrane region" description="Helical" evidence="1">
    <location>
        <begin position="436"/>
        <end position="452"/>
    </location>
</feature>
<sequence>MIWIATLLGQIFLGFEFSFFAFAEKFDILTIFALGIPIGFSISSLFFYLISIFLRFNSLHLLIHTVGLFLSGYVFEFFRWKKKQRLFSKQVFSELLNKQTIFFLVVSILVPLFIVPKMYFPQPGFAHSAFTGDIPEEISLMNSFYHGCNSGFMNIFKIRHPVCYKCHARSRWLTAFHSAMFLVGYSSERNALIVPSFFMIMTICILMLRFSNYFLKSPFLSFCSLLLFFCASGFGFTWWLEREPRLNPKIDFVFNFGPIQTEWSHPLFHYIFALRPSQLSLCLVLSILLVLTTHSSKNMLGQWEMIFLGICTGILPAVQHQVFICAIIYLLSYFLLTYPYHQLQSRQFSQISTFEKAKHYITFLVTFGVVSFFPLIHYLPRANRTSMIIRDDFWQPLASRGMYFAPIQCWYYALGFFPFFTLIVSWFIINKKLLRFYLPSIFVFIFANYYRFDSYGRHNIIVFYPFWISIASIVFIYTMRGLSRIPKSEEAQGVIIGLAGFLFLCNIWSTVLSYYRMRNLSTIVFTSEMVEMAKFICENTPKKAVFISSDDDFDTVAVLAGKVSYIHSSRFMWLDGFHPIQKDDDIYNFLENPQSTSIPKIKYVLNYENQNNKRRILEKWDQGNWTQIFYRGNYSLYQRNN</sequence>
<comment type="caution">
    <text evidence="2">The sequence shown here is derived from an EMBL/GenBank/DDBJ whole genome shotgun (WGS) entry which is preliminary data.</text>
</comment>
<dbReference type="EMBL" id="MLAK01001149">
    <property type="protein sequence ID" value="OHS96826.1"/>
    <property type="molecule type" value="Genomic_DNA"/>
</dbReference>
<reference evidence="2" key="1">
    <citation type="submission" date="2016-10" db="EMBL/GenBank/DDBJ databases">
        <authorList>
            <person name="Benchimol M."/>
            <person name="Almeida L.G."/>
            <person name="Vasconcelos A.T."/>
            <person name="Perreira-Neves A."/>
            <person name="Rosa I.A."/>
            <person name="Tasca T."/>
            <person name="Bogo M.R."/>
            <person name="de Souza W."/>
        </authorList>
    </citation>
    <scope>NUCLEOTIDE SEQUENCE [LARGE SCALE GENOMIC DNA]</scope>
    <source>
        <strain evidence="2">K</strain>
    </source>
</reference>
<feature type="transmembrane region" description="Helical" evidence="1">
    <location>
        <begin position="33"/>
        <end position="54"/>
    </location>
</feature>
<gene>
    <name evidence="2" type="ORF">TRFO_09712</name>
</gene>
<feature type="transmembrane region" description="Helical" evidence="1">
    <location>
        <begin position="61"/>
        <end position="80"/>
    </location>
</feature>
<feature type="transmembrane region" description="Helical" evidence="1">
    <location>
        <begin position="410"/>
        <end position="429"/>
    </location>
</feature>
<name>A0A1J4JC96_9EUKA</name>
<evidence type="ECO:0008006" key="4">
    <source>
        <dbReference type="Google" id="ProtNLM"/>
    </source>
</evidence>
<feature type="transmembrane region" description="Helical" evidence="1">
    <location>
        <begin position="100"/>
        <end position="120"/>
    </location>
</feature>
<keyword evidence="1" id="KW-0812">Transmembrane</keyword>